<sequence length="174" mass="19266">MFKKFIFTTLISAVFLLSGCSEESKVKGNILDGKAAITFPENFSLMSDSQLQKKYPADSRPGEAYQAENGKVTFAFNLTENKISEDQLSLASEAMKAQLEEFSPELTEVKINGHKAVMIEMTTPDPDSDDLEIKNVMLISSLNGKLLISTFNTTSDLEEKYLTVGKKALETISY</sequence>
<evidence type="ECO:0000313" key="1">
    <source>
        <dbReference type="EMBL" id="MBK5142343.1"/>
    </source>
</evidence>
<dbReference type="EMBL" id="JADRCR010000001">
    <property type="protein sequence ID" value="MBK5142343.1"/>
    <property type="molecule type" value="Genomic_DNA"/>
</dbReference>
<reference evidence="1 2" key="1">
    <citation type="submission" date="2020-11" db="EMBL/GenBank/DDBJ databases">
        <title>Insectihabitans protaetiae gen. nov. sp. nov. and Insectihabitans allomyrinae sp. nov., isolated from larvae of Protaetia brevitarsis seulensis and Allomyrina dichotoma, respectively.</title>
        <authorList>
            <person name="Lee S.D."/>
            <person name="Byeon Y.-S."/>
            <person name="Kim S.-M."/>
            <person name="Yang H.L."/>
            <person name="Kim I.S."/>
        </authorList>
    </citation>
    <scope>NUCLEOTIDE SEQUENCE [LARGE SCALE GENOMIC DNA]</scope>
    <source>
        <strain evidence="1 2">BWR-B9</strain>
    </source>
</reference>
<gene>
    <name evidence="1" type="ORF">I2494_01160</name>
</gene>
<dbReference type="RefSeq" id="WP_218465788.1">
    <property type="nucleotide sequence ID" value="NZ_JADRCR010000001.1"/>
</dbReference>
<evidence type="ECO:0008006" key="3">
    <source>
        <dbReference type="Google" id="ProtNLM"/>
    </source>
</evidence>
<accession>A0ABS1IKS1</accession>
<dbReference type="Proteomes" id="UP001296921">
    <property type="component" value="Unassembled WGS sequence"/>
</dbReference>
<organism evidence="1 2">
    <name type="scientific">Limnobaculum allomyrinae</name>
    <dbReference type="NCBI Taxonomy" id="2791986"/>
    <lineage>
        <taxon>Bacteria</taxon>
        <taxon>Pseudomonadati</taxon>
        <taxon>Pseudomonadota</taxon>
        <taxon>Gammaproteobacteria</taxon>
        <taxon>Enterobacterales</taxon>
        <taxon>Budviciaceae</taxon>
        <taxon>Limnobaculum</taxon>
    </lineage>
</organism>
<name>A0ABS1IKS1_9GAMM</name>
<evidence type="ECO:0000313" key="2">
    <source>
        <dbReference type="Proteomes" id="UP001296921"/>
    </source>
</evidence>
<protein>
    <recommendedName>
        <fullName evidence="3">DUF1795 domain-containing protein</fullName>
    </recommendedName>
</protein>
<proteinExistence type="predicted"/>
<comment type="caution">
    <text evidence="1">The sequence shown here is derived from an EMBL/GenBank/DDBJ whole genome shotgun (WGS) entry which is preliminary data.</text>
</comment>
<keyword evidence="2" id="KW-1185">Reference proteome</keyword>
<dbReference type="PROSITE" id="PS51257">
    <property type="entry name" value="PROKAR_LIPOPROTEIN"/>
    <property type="match status" value="1"/>
</dbReference>